<evidence type="ECO:0000256" key="9">
    <source>
        <dbReference type="HAMAP-Rule" id="MF_00252"/>
    </source>
</evidence>
<comment type="subunit">
    <text evidence="9">Homodimer.</text>
</comment>
<evidence type="ECO:0000256" key="2">
    <source>
        <dbReference type="ARBA" id="ARBA00022598"/>
    </source>
</evidence>
<keyword evidence="3 9" id="KW-0479">Metal-binding</keyword>
<dbReference type="InterPro" id="IPR004364">
    <property type="entry name" value="Aa-tRNA-synt_II"/>
</dbReference>
<dbReference type="GO" id="GO:0004824">
    <property type="term" value="F:lysine-tRNA ligase activity"/>
    <property type="evidence" value="ECO:0007669"/>
    <property type="project" value="UniProtKB-UniRule"/>
</dbReference>
<dbReference type="InterPro" id="IPR044136">
    <property type="entry name" value="Lys-tRNA-ligase_II_N"/>
</dbReference>
<dbReference type="Proteomes" id="UP000886812">
    <property type="component" value="Unassembled WGS sequence"/>
</dbReference>
<dbReference type="GO" id="GO:0000287">
    <property type="term" value="F:magnesium ion binding"/>
    <property type="evidence" value="ECO:0007669"/>
    <property type="project" value="UniProtKB-UniRule"/>
</dbReference>
<comment type="caution">
    <text evidence="12">The sequence shown here is derived from an EMBL/GenBank/DDBJ whole genome shotgun (WGS) entry which is preliminary data.</text>
</comment>
<evidence type="ECO:0000256" key="10">
    <source>
        <dbReference type="RuleBase" id="RU000336"/>
    </source>
</evidence>
<dbReference type="SUPFAM" id="SSF55681">
    <property type="entry name" value="Class II aaRS and biotin synthetases"/>
    <property type="match status" value="1"/>
</dbReference>
<evidence type="ECO:0000256" key="6">
    <source>
        <dbReference type="ARBA" id="ARBA00022917"/>
    </source>
</evidence>
<comment type="subcellular location">
    <subcellularLocation>
        <location evidence="9">Cytoplasm</location>
    </subcellularLocation>
</comment>
<dbReference type="GO" id="GO:0000049">
    <property type="term" value="F:tRNA binding"/>
    <property type="evidence" value="ECO:0007669"/>
    <property type="project" value="TreeGrafter"/>
</dbReference>
<dbReference type="NCBIfam" id="NF001756">
    <property type="entry name" value="PRK00484.1"/>
    <property type="match status" value="1"/>
</dbReference>
<keyword evidence="6 9" id="KW-0648">Protein biosynthesis</keyword>
<dbReference type="Pfam" id="PF00152">
    <property type="entry name" value="tRNA-synt_2"/>
    <property type="match status" value="1"/>
</dbReference>
<keyword evidence="4 9" id="KW-0547">Nucleotide-binding</keyword>
<sequence length="548" mass="62187">MSEEQKKSGAPSLADISHDLFAVRSEKLNQLRAAGEDPFRANWRQTHTSKDCAELMRPAIEAARAEGKDAHEAASSTEEVSVAGRVVAVRVMGKASFMKILDRDGVQQIYLTRDILGEDRYNKHFKKMVDIGDFVGVRGELFVTKTGEVTVRARAYELLAKALRPLPEKWHGITDEEQVSRQRYLDLIANPASRKRLLQRSQIIAEIRKFLWERDFVEVETPALHPIAGGAAARPFVTHFNALDCEFYLRIALELHLKRCLVGGIERVFEIGRVFRNEGMDRRHNPEFTMMEIYQAYSDYQGMMTLIRELIQHLCRTVVGTTSITRYDGQVIELGGEWRVADYKDLVRERTGRADWFELSKAEKIAECRRMAAEIRSRAEAEARERGEELKNRDLMVPDPREDWEDYEVTNEVYGKLIEPNLIQPTFVTHILKELCPLAKINEKDPGVIDVFELCINGQEIAPAYSEQNDPITQRKMFELQAGEEVQKIDQDFLVAMEHGMPPAGGMGVGIDRLCMLLTGCANIRETILFPTLRPDGVPAAPASGKPE</sequence>
<comment type="cofactor">
    <cofactor evidence="9 10">
        <name>Mg(2+)</name>
        <dbReference type="ChEBI" id="CHEBI:18420"/>
    </cofactor>
    <text evidence="9 10">Binds 3 Mg(2+) ions per subunit.</text>
</comment>
<keyword evidence="9" id="KW-0963">Cytoplasm</keyword>
<dbReference type="Pfam" id="PF01336">
    <property type="entry name" value="tRNA_anti-codon"/>
    <property type="match status" value="1"/>
</dbReference>
<dbReference type="GO" id="GO:0005524">
    <property type="term" value="F:ATP binding"/>
    <property type="evidence" value="ECO:0007669"/>
    <property type="project" value="UniProtKB-UniRule"/>
</dbReference>
<dbReference type="PRINTS" id="PR00982">
    <property type="entry name" value="TRNASYNTHLYS"/>
</dbReference>
<feature type="binding site" evidence="9">
    <location>
        <position position="460"/>
    </location>
    <ligand>
        <name>Mg(2+)</name>
        <dbReference type="ChEBI" id="CHEBI:18420"/>
        <label>1</label>
    </ligand>
</feature>
<evidence type="ECO:0000256" key="8">
    <source>
        <dbReference type="ARBA" id="ARBA00048573"/>
    </source>
</evidence>
<keyword evidence="2 9" id="KW-0436">Ligase</keyword>
<name>A0A9D1NKI8_9BACT</name>
<keyword evidence="5 9" id="KW-0067">ATP-binding</keyword>
<dbReference type="InterPro" id="IPR012340">
    <property type="entry name" value="NA-bd_OB-fold"/>
</dbReference>
<evidence type="ECO:0000259" key="11">
    <source>
        <dbReference type="PROSITE" id="PS50862"/>
    </source>
</evidence>
<evidence type="ECO:0000256" key="5">
    <source>
        <dbReference type="ARBA" id="ARBA00022840"/>
    </source>
</evidence>
<dbReference type="PANTHER" id="PTHR42918">
    <property type="entry name" value="LYSYL-TRNA SYNTHETASE"/>
    <property type="match status" value="1"/>
</dbReference>
<evidence type="ECO:0000313" key="12">
    <source>
        <dbReference type="EMBL" id="HIV04828.1"/>
    </source>
</evidence>
<evidence type="ECO:0000256" key="4">
    <source>
        <dbReference type="ARBA" id="ARBA00022741"/>
    </source>
</evidence>
<reference evidence="12" key="2">
    <citation type="journal article" date="2021" name="PeerJ">
        <title>Extensive microbial diversity within the chicken gut microbiome revealed by metagenomics and culture.</title>
        <authorList>
            <person name="Gilroy R."/>
            <person name="Ravi A."/>
            <person name="Getino M."/>
            <person name="Pursley I."/>
            <person name="Horton D.L."/>
            <person name="Alikhan N.F."/>
            <person name="Baker D."/>
            <person name="Gharbi K."/>
            <person name="Hall N."/>
            <person name="Watson M."/>
            <person name="Adriaenssens E.M."/>
            <person name="Foster-Nyarko E."/>
            <person name="Jarju S."/>
            <person name="Secka A."/>
            <person name="Antonio M."/>
            <person name="Oren A."/>
            <person name="Chaudhuri R.R."/>
            <person name="La Ragione R."/>
            <person name="Hildebrand F."/>
            <person name="Pallen M.J."/>
        </authorList>
    </citation>
    <scope>NUCLEOTIDE SEQUENCE</scope>
    <source>
        <strain evidence="12">10669</strain>
    </source>
</reference>
<dbReference type="InterPro" id="IPR045864">
    <property type="entry name" value="aa-tRNA-synth_II/BPL/LPL"/>
</dbReference>
<dbReference type="Gene3D" id="2.40.50.140">
    <property type="entry name" value="Nucleic acid-binding proteins"/>
    <property type="match status" value="1"/>
</dbReference>
<dbReference type="InterPro" id="IPR006195">
    <property type="entry name" value="aa-tRNA-synth_II"/>
</dbReference>
<organism evidence="12 13">
    <name type="scientific">Candidatus Spyradosoma merdigallinarum</name>
    <dbReference type="NCBI Taxonomy" id="2840950"/>
    <lineage>
        <taxon>Bacteria</taxon>
        <taxon>Pseudomonadati</taxon>
        <taxon>Verrucomicrobiota</taxon>
        <taxon>Opitutia</taxon>
        <taxon>Opitutia incertae sedis</taxon>
        <taxon>Candidatus Spyradosoma</taxon>
    </lineage>
</organism>
<dbReference type="SUPFAM" id="SSF50249">
    <property type="entry name" value="Nucleic acid-binding proteins"/>
    <property type="match status" value="1"/>
</dbReference>
<dbReference type="EMBL" id="DVOG01000181">
    <property type="protein sequence ID" value="HIV04828.1"/>
    <property type="molecule type" value="Genomic_DNA"/>
</dbReference>
<proteinExistence type="inferred from homology"/>
<evidence type="ECO:0000256" key="1">
    <source>
        <dbReference type="ARBA" id="ARBA00008226"/>
    </source>
</evidence>
<dbReference type="CDD" id="cd04322">
    <property type="entry name" value="LysRS_N"/>
    <property type="match status" value="1"/>
</dbReference>
<dbReference type="PROSITE" id="PS50862">
    <property type="entry name" value="AA_TRNA_LIGASE_II"/>
    <property type="match status" value="1"/>
</dbReference>
<accession>A0A9D1NKI8</accession>
<reference evidence="12" key="1">
    <citation type="submission" date="2020-10" db="EMBL/GenBank/DDBJ databases">
        <authorList>
            <person name="Gilroy R."/>
        </authorList>
    </citation>
    <scope>NUCLEOTIDE SEQUENCE</scope>
    <source>
        <strain evidence="12">10669</strain>
    </source>
</reference>
<dbReference type="InterPro" id="IPR004365">
    <property type="entry name" value="NA-bd_OB_tRNA"/>
</dbReference>
<keyword evidence="9 10" id="KW-0460">Magnesium</keyword>
<gene>
    <name evidence="9 12" type="primary">lysS</name>
    <name evidence="12" type="ORF">IAC75_06775</name>
</gene>
<feature type="binding site" evidence="9">
    <location>
        <position position="460"/>
    </location>
    <ligand>
        <name>Mg(2+)</name>
        <dbReference type="ChEBI" id="CHEBI:18420"/>
        <label>2</label>
    </ligand>
</feature>
<dbReference type="Gene3D" id="3.30.930.10">
    <property type="entry name" value="Bira Bifunctional Protein, Domain 2"/>
    <property type="match status" value="1"/>
</dbReference>
<dbReference type="GO" id="GO:0005829">
    <property type="term" value="C:cytosol"/>
    <property type="evidence" value="ECO:0007669"/>
    <property type="project" value="TreeGrafter"/>
</dbReference>
<dbReference type="AlphaFoldDB" id="A0A9D1NKI8"/>
<evidence type="ECO:0000256" key="3">
    <source>
        <dbReference type="ARBA" id="ARBA00022723"/>
    </source>
</evidence>
<evidence type="ECO:0000256" key="7">
    <source>
        <dbReference type="ARBA" id="ARBA00023146"/>
    </source>
</evidence>
<dbReference type="EC" id="6.1.1.6" evidence="9"/>
<comment type="catalytic activity">
    <reaction evidence="8 9 10">
        <text>tRNA(Lys) + L-lysine + ATP = L-lysyl-tRNA(Lys) + AMP + diphosphate</text>
        <dbReference type="Rhea" id="RHEA:20792"/>
        <dbReference type="Rhea" id="RHEA-COMP:9696"/>
        <dbReference type="Rhea" id="RHEA-COMP:9697"/>
        <dbReference type="ChEBI" id="CHEBI:30616"/>
        <dbReference type="ChEBI" id="CHEBI:32551"/>
        <dbReference type="ChEBI" id="CHEBI:33019"/>
        <dbReference type="ChEBI" id="CHEBI:78442"/>
        <dbReference type="ChEBI" id="CHEBI:78529"/>
        <dbReference type="ChEBI" id="CHEBI:456215"/>
        <dbReference type="EC" id="6.1.1.6"/>
    </reaction>
</comment>
<dbReference type="GO" id="GO:0006430">
    <property type="term" value="P:lysyl-tRNA aminoacylation"/>
    <property type="evidence" value="ECO:0007669"/>
    <property type="project" value="UniProtKB-UniRule"/>
</dbReference>
<evidence type="ECO:0000313" key="13">
    <source>
        <dbReference type="Proteomes" id="UP000886812"/>
    </source>
</evidence>
<dbReference type="NCBIfam" id="TIGR00499">
    <property type="entry name" value="lysS_bact"/>
    <property type="match status" value="1"/>
</dbReference>
<comment type="similarity">
    <text evidence="1 9">Belongs to the class-II aminoacyl-tRNA synthetase family.</text>
</comment>
<feature type="domain" description="Aminoacyl-transfer RNA synthetases class-II family profile" evidence="11">
    <location>
        <begin position="200"/>
        <end position="535"/>
    </location>
</feature>
<dbReference type="FunFam" id="2.40.50.140:FF:000024">
    <property type="entry name" value="Lysine--tRNA ligase"/>
    <property type="match status" value="1"/>
</dbReference>
<dbReference type="HAMAP" id="MF_00252">
    <property type="entry name" value="Lys_tRNA_synth_class2"/>
    <property type="match status" value="1"/>
</dbReference>
<protein>
    <recommendedName>
        <fullName evidence="9">Lysine--tRNA ligase</fullName>
        <ecNumber evidence="9">6.1.1.6</ecNumber>
    </recommendedName>
    <alternativeName>
        <fullName evidence="9">Lysyl-tRNA synthetase</fullName>
        <shortName evidence="9">LysRS</shortName>
    </alternativeName>
</protein>
<dbReference type="InterPro" id="IPR018149">
    <property type="entry name" value="Lys-tRNA-synth_II_C"/>
</dbReference>
<dbReference type="InterPro" id="IPR002313">
    <property type="entry name" value="Lys-tRNA-ligase_II"/>
</dbReference>
<keyword evidence="7 9" id="KW-0030">Aminoacyl-tRNA synthetase</keyword>
<dbReference type="PANTHER" id="PTHR42918:SF15">
    <property type="entry name" value="LYSINE--TRNA LIGASE, CHLOROPLASTIC_MITOCHONDRIAL"/>
    <property type="match status" value="1"/>
</dbReference>
<feature type="binding site" evidence="9">
    <location>
        <position position="453"/>
    </location>
    <ligand>
        <name>Mg(2+)</name>
        <dbReference type="ChEBI" id="CHEBI:18420"/>
        <label>1</label>
    </ligand>
</feature>